<dbReference type="AlphaFoldDB" id="A0A9P9EK75"/>
<feature type="compositionally biased region" description="Basic and acidic residues" evidence="1">
    <location>
        <begin position="97"/>
        <end position="107"/>
    </location>
</feature>
<sequence>MSQLANPTSRYSKRKRAQVNYYDGESEVEGQDSDTKDIVAYSPAKKRVRPVRPLPKHKIFPFLELPAEIRNMIYDLCLHEPAGIYLSSTTEKFRRTVERASEDDIQRVKRQSRYRNNDGQDDDDEDLVTQPLVPALLAVNQQMYREGRDILYSNSIRVLDPLALHSFMVNIGPRAAALVKDLTLCSWGGWRGMHKAYNHASFAAMMSATNIEKFKLDGWLMCKNNPKYVARQLYRDGFPWLEAVGSAKGSMEAAVNLIEIAKVNFEGRFWQRRDEINDHDSNMREFRLELTKLLEGYMKKIKAPKAKAGKKK</sequence>
<feature type="region of interest" description="Disordered" evidence="1">
    <location>
        <begin position="97"/>
        <end position="126"/>
    </location>
</feature>
<dbReference type="PANTHER" id="PTHR42085">
    <property type="entry name" value="F-BOX DOMAIN-CONTAINING PROTEIN"/>
    <property type="match status" value="1"/>
</dbReference>
<reference evidence="3" key="1">
    <citation type="journal article" date="2021" name="Nat. Commun.">
        <title>Genetic determinants of endophytism in the Arabidopsis root mycobiome.</title>
        <authorList>
            <person name="Mesny F."/>
            <person name="Miyauchi S."/>
            <person name="Thiergart T."/>
            <person name="Pickel B."/>
            <person name="Atanasova L."/>
            <person name="Karlsson M."/>
            <person name="Huettel B."/>
            <person name="Barry K.W."/>
            <person name="Haridas S."/>
            <person name="Chen C."/>
            <person name="Bauer D."/>
            <person name="Andreopoulos W."/>
            <person name="Pangilinan J."/>
            <person name="LaButti K."/>
            <person name="Riley R."/>
            <person name="Lipzen A."/>
            <person name="Clum A."/>
            <person name="Drula E."/>
            <person name="Henrissat B."/>
            <person name="Kohler A."/>
            <person name="Grigoriev I.V."/>
            <person name="Martin F.M."/>
            <person name="Hacquard S."/>
        </authorList>
    </citation>
    <scope>NUCLEOTIDE SEQUENCE</scope>
    <source>
        <strain evidence="3">MPI-CAGE-CH-0243</strain>
    </source>
</reference>
<dbReference type="Pfam" id="PF24864">
    <property type="entry name" value="DUF7730"/>
    <property type="match status" value="1"/>
</dbReference>
<dbReference type="OrthoDB" id="5397846at2759"/>
<organism evidence="3 4">
    <name type="scientific">Dendryphion nanum</name>
    <dbReference type="NCBI Taxonomy" id="256645"/>
    <lineage>
        <taxon>Eukaryota</taxon>
        <taxon>Fungi</taxon>
        <taxon>Dikarya</taxon>
        <taxon>Ascomycota</taxon>
        <taxon>Pezizomycotina</taxon>
        <taxon>Dothideomycetes</taxon>
        <taxon>Pleosporomycetidae</taxon>
        <taxon>Pleosporales</taxon>
        <taxon>Torulaceae</taxon>
        <taxon>Dendryphion</taxon>
    </lineage>
</organism>
<evidence type="ECO:0000313" key="4">
    <source>
        <dbReference type="Proteomes" id="UP000700596"/>
    </source>
</evidence>
<dbReference type="InterPro" id="IPR056632">
    <property type="entry name" value="DUF7730"/>
</dbReference>
<evidence type="ECO:0000256" key="1">
    <source>
        <dbReference type="SAM" id="MobiDB-lite"/>
    </source>
</evidence>
<dbReference type="Proteomes" id="UP000700596">
    <property type="component" value="Unassembled WGS sequence"/>
</dbReference>
<name>A0A9P9EK75_9PLEO</name>
<gene>
    <name evidence="3" type="ORF">B0J11DRAFT_36896</name>
</gene>
<proteinExistence type="predicted"/>
<evidence type="ECO:0000259" key="2">
    <source>
        <dbReference type="Pfam" id="PF24864"/>
    </source>
</evidence>
<dbReference type="PANTHER" id="PTHR42085:SF8">
    <property type="entry name" value="F-BOX DOMAIN-CONTAINING PROTEIN"/>
    <property type="match status" value="1"/>
</dbReference>
<evidence type="ECO:0000313" key="3">
    <source>
        <dbReference type="EMBL" id="KAH7139183.1"/>
    </source>
</evidence>
<dbReference type="EMBL" id="JAGMWT010000001">
    <property type="protein sequence ID" value="KAH7139183.1"/>
    <property type="molecule type" value="Genomic_DNA"/>
</dbReference>
<dbReference type="InterPro" id="IPR038883">
    <property type="entry name" value="AN11006-like"/>
</dbReference>
<keyword evidence="4" id="KW-1185">Reference proteome</keyword>
<comment type="caution">
    <text evidence="3">The sequence shown here is derived from an EMBL/GenBank/DDBJ whole genome shotgun (WGS) entry which is preliminary data.</text>
</comment>
<feature type="domain" description="DUF7730" evidence="2">
    <location>
        <begin position="62"/>
        <end position="156"/>
    </location>
</feature>
<protein>
    <recommendedName>
        <fullName evidence="2">DUF7730 domain-containing protein</fullName>
    </recommendedName>
</protein>
<accession>A0A9P9EK75</accession>